<sequence>MSAPENAAAAAAVGDELPPFAAVADPAHMKTVAALLDDPNMIHLDPNVSAALGFGERVVNQGPINLGWVHTMLVRWAGGADRVRSSRFRLQDNVFGGERVVAGGRVTAVGPGEIECEVWLDVERDGDVVRAVSGTAVVARVGRA</sequence>
<dbReference type="InterPro" id="IPR029069">
    <property type="entry name" value="HotDog_dom_sf"/>
</dbReference>
<feature type="domain" description="MaoC-like" evidence="2">
    <location>
        <begin position="26"/>
        <end position="108"/>
    </location>
</feature>
<accession>A0A543CXP5</accession>
<evidence type="ECO:0000256" key="1">
    <source>
        <dbReference type="ARBA" id="ARBA00005254"/>
    </source>
</evidence>
<keyword evidence="4" id="KW-1185">Reference proteome</keyword>
<organism evidence="3 4">
    <name type="scientific">Pseudonocardia kunmingensis</name>
    <dbReference type="NCBI Taxonomy" id="630975"/>
    <lineage>
        <taxon>Bacteria</taxon>
        <taxon>Bacillati</taxon>
        <taxon>Actinomycetota</taxon>
        <taxon>Actinomycetes</taxon>
        <taxon>Pseudonocardiales</taxon>
        <taxon>Pseudonocardiaceae</taxon>
        <taxon>Pseudonocardia</taxon>
    </lineage>
</organism>
<dbReference type="EMBL" id="VFPA01000008">
    <property type="protein sequence ID" value="TQM01882.1"/>
    <property type="molecule type" value="Genomic_DNA"/>
</dbReference>
<evidence type="ECO:0000313" key="3">
    <source>
        <dbReference type="EMBL" id="TQM01882.1"/>
    </source>
</evidence>
<protein>
    <submittedName>
        <fullName evidence="3">MaoC dehydratase-like protein</fullName>
    </submittedName>
</protein>
<dbReference type="Pfam" id="PF01575">
    <property type="entry name" value="MaoC_dehydratas"/>
    <property type="match status" value="1"/>
</dbReference>
<evidence type="ECO:0000313" key="4">
    <source>
        <dbReference type="Proteomes" id="UP000315677"/>
    </source>
</evidence>
<reference evidence="3 4" key="1">
    <citation type="submission" date="2019-06" db="EMBL/GenBank/DDBJ databases">
        <title>Sequencing the genomes of 1000 actinobacteria strains.</title>
        <authorList>
            <person name="Klenk H.-P."/>
        </authorList>
    </citation>
    <scope>NUCLEOTIDE SEQUENCE [LARGE SCALE GENOMIC DNA]</scope>
    <source>
        <strain evidence="3 4">DSM 45301</strain>
    </source>
</reference>
<dbReference type="SUPFAM" id="SSF54637">
    <property type="entry name" value="Thioesterase/thiol ester dehydrase-isomerase"/>
    <property type="match status" value="1"/>
</dbReference>
<dbReference type="Proteomes" id="UP000315677">
    <property type="component" value="Unassembled WGS sequence"/>
</dbReference>
<dbReference type="InterPro" id="IPR002539">
    <property type="entry name" value="MaoC-like_dom"/>
</dbReference>
<comment type="similarity">
    <text evidence="1">Belongs to the enoyl-CoA hydratase/isomerase family.</text>
</comment>
<gene>
    <name evidence="3" type="ORF">FB558_8400</name>
</gene>
<proteinExistence type="inferred from homology"/>
<comment type="caution">
    <text evidence="3">The sequence shown here is derived from an EMBL/GenBank/DDBJ whole genome shotgun (WGS) entry which is preliminary data.</text>
</comment>
<name>A0A543CXP5_9PSEU</name>
<dbReference type="RefSeq" id="WP_211367220.1">
    <property type="nucleotide sequence ID" value="NZ_VFPA01000008.1"/>
</dbReference>
<dbReference type="AlphaFoldDB" id="A0A543CXP5"/>
<evidence type="ECO:0000259" key="2">
    <source>
        <dbReference type="Pfam" id="PF01575"/>
    </source>
</evidence>
<dbReference type="Gene3D" id="3.10.129.10">
    <property type="entry name" value="Hotdog Thioesterase"/>
    <property type="match status" value="1"/>
</dbReference>